<proteinExistence type="predicted"/>
<dbReference type="RefSeq" id="WP_146865672.1">
    <property type="nucleotide sequence ID" value="NZ_BJTZ01000026.1"/>
</dbReference>
<reference evidence="1 2" key="1">
    <citation type="submission" date="2019-07" db="EMBL/GenBank/DDBJ databases">
        <title>Whole genome shotgun sequence of Aliivibrio fischeri NBRC 101058.</title>
        <authorList>
            <person name="Hosoyama A."/>
            <person name="Uohara A."/>
            <person name="Ohji S."/>
            <person name="Ichikawa N."/>
        </authorList>
    </citation>
    <scope>NUCLEOTIDE SEQUENCE [LARGE SCALE GENOMIC DNA]</scope>
    <source>
        <strain evidence="1 2">NBRC 101058</strain>
    </source>
</reference>
<dbReference type="Proteomes" id="UP000321787">
    <property type="component" value="Unassembled WGS sequence"/>
</dbReference>
<evidence type="ECO:0000313" key="2">
    <source>
        <dbReference type="Proteomes" id="UP000321787"/>
    </source>
</evidence>
<gene>
    <name evidence="1" type="ORF">AFI02nite_32420</name>
</gene>
<protein>
    <recommendedName>
        <fullName evidence="3">Phage protein</fullName>
    </recommendedName>
</protein>
<evidence type="ECO:0008006" key="3">
    <source>
        <dbReference type="Google" id="ProtNLM"/>
    </source>
</evidence>
<sequence length="128" mass="14559">MTYFNLNAITAPINTKAGLTHAVLQSVLNHAEATKNNRARMENTERGGCWNDEYIRSIGSRDWTLKREKMTKQTIGRVKRFYEEALAWLVDEKHVQSVTVEVKRLGSSKLSRNIILTLNDGAKLEVTP</sequence>
<evidence type="ECO:0000313" key="1">
    <source>
        <dbReference type="EMBL" id="GEK15206.1"/>
    </source>
</evidence>
<dbReference type="AlphaFoldDB" id="A0A510UL34"/>
<accession>A0A510UL34</accession>
<name>A0A510UL34_ALIFS</name>
<organism evidence="1 2">
    <name type="scientific">Aliivibrio fischeri</name>
    <name type="common">Vibrio fischeri</name>
    <dbReference type="NCBI Taxonomy" id="668"/>
    <lineage>
        <taxon>Bacteria</taxon>
        <taxon>Pseudomonadati</taxon>
        <taxon>Pseudomonadota</taxon>
        <taxon>Gammaproteobacteria</taxon>
        <taxon>Vibrionales</taxon>
        <taxon>Vibrionaceae</taxon>
        <taxon>Aliivibrio</taxon>
    </lineage>
</organism>
<dbReference type="InterPro" id="IPR010877">
    <property type="entry name" value="Phage_Mu_Gp46"/>
</dbReference>
<comment type="caution">
    <text evidence="1">The sequence shown here is derived from an EMBL/GenBank/DDBJ whole genome shotgun (WGS) entry which is preliminary data.</text>
</comment>
<dbReference type="Pfam" id="PF07409">
    <property type="entry name" value="GP46"/>
    <property type="match status" value="1"/>
</dbReference>
<dbReference type="EMBL" id="BJTZ01000026">
    <property type="protein sequence ID" value="GEK15206.1"/>
    <property type="molecule type" value="Genomic_DNA"/>
</dbReference>